<dbReference type="PANTHER" id="PTHR35558:SF1">
    <property type="entry name" value="ENDONUCLEASE_EXONUCLEASE_PHOSPHATASE DOMAIN-CONTAINING PROTEIN"/>
    <property type="match status" value="1"/>
</dbReference>
<evidence type="ECO:0000313" key="2">
    <source>
        <dbReference type="Proteomes" id="UP000507470"/>
    </source>
</evidence>
<dbReference type="OrthoDB" id="6063244at2759"/>
<dbReference type="AlphaFoldDB" id="A0A6J8BUX0"/>
<keyword evidence="2" id="KW-1185">Reference proteome</keyword>
<name>A0A6J8BUX0_MYTCO</name>
<gene>
    <name evidence="1" type="ORF">MCOR_21586</name>
</gene>
<dbReference type="EMBL" id="CACVKT020003839">
    <property type="protein sequence ID" value="CAC5386107.1"/>
    <property type="molecule type" value="Genomic_DNA"/>
</dbReference>
<protein>
    <recommendedName>
        <fullName evidence="3">C3H1-type domain-containing protein</fullName>
    </recommendedName>
</protein>
<sequence length="335" mass="37721">MGKTVRMSQRSSKSPYAAKKMLWSSAQPNKPASVSVSHQSDEVIYQRVQQRDVSTQMESSSSNVVGQHTSTPVSAQMTPEIWNEVIQTVNALINSPATVTSPDSVNERQQWNTGITQSSNVLPVISVNDNLGLNVSQQTQDKIINGEYVDLGILLTNSSTEQSNSLTLDTNCQLVIQTKPSKKITDINTWINAFLIYTSIYVGVHLEDTQNILKYMYSVKLGASRSIGLGWKDYDQQFRLRKARNPAMSWATVDQELWLLYIHSVQSNTPSPGVYMFNTKRKCYEFYNKGACMLPQCRYLHKCDAMVPILPLIVGSLKMWQDHGWVIFVPSIDQI</sequence>
<accession>A0A6J8BUX0</accession>
<reference evidence="1 2" key="1">
    <citation type="submission" date="2020-06" db="EMBL/GenBank/DDBJ databases">
        <authorList>
            <person name="Li R."/>
            <person name="Bekaert M."/>
        </authorList>
    </citation>
    <scope>NUCLEOTIDE SEQUENCE [LARGE SCALE GENOMIC DNA]</scope>
    <source>
        <strain evidence="2">wild</strain>
    </source>
</reference>
<evidence type="ECO:0008006" key="3">
    <source>
        <dbReference type="Google" id="ProtNLM"/>
    </source>
</evidence>
<proteinExistence type="predicted"/>
<organism evidence="1 2">
    <name type="scientific">Mytilus coruscus</name>
    <name type="common">Sea mussel</name>
    <dbReference type="NCBI Taxonomy" id="42192"/>
    <lineage>
        <taxon>Eukaryota</taxon>
        <taxon>Metazoa</taxon>
        <taxon>Spiralia</taxon>
        <taxon>Lophotrochozoa</taxon>
        <taxon>Mollusca</taxon>
        <taxon>Bivalvia</taxon>
        <taxon>Autobranchia</taxon>
        <taxon>Pteriomorphia</taxon>
        <taxon>Mytilida</taxon>
        <taxon>Mytiloidea</taxon>
        <taxon>Mytilidae</taxon>
        <taxon>Mytilinae</taxon>
        <taxon>Mytilus</taxon>
    </lineage>
</organism>
<evidence type="ECO:0000313" key="1">
    <source>
        <dbReference type="EMBL" id="CAC5386107.1"/>
    </source>
</evidence>
<dbReference type="Proteomes" id="UP000507470">
    <property type="component" value="Unassembled WGS sequence"/>
</dbReference>
<dbReference type="PANTHER" id="PTHR35558">
    <property type="entry name" value="SGNH_HYDRO DOMAIN-CONTAINING PROTEIN"/>
    <property type="match status" value="1"/>
</dbReference>